<dbReference type="PANTHER" id="PTHR34145:SF28">
    <property type="entry name" value="F-BOX DOMAIN-CONTAINING PROTEIN"/>
    <property type="match status" value="1"/>
</dbReference>
<gene>
    <name evidence="1" type="ORF">L1049_019964</name>
</gene>
<proteinExistence type="predicted"/>
<comment type="caution">
    <text evidence="1">The sequence shown here is derived from an EMBL/GenBank/DDBJ whole genome shotgun (WGS) entry which is preliminary data.</text>
</comment>
<dbReference type="SUPFAM" id="SSF52047">
    <property type="entry name" value="RNI-like"/>
    <property type="match status" value="1"/>
</dbReference>
<sequence length="153" mass="18018">MNLMCLEYDGYEIQNFIFRDVPQLVKMYVNFVDLEGGIPYVFTQLAKDLPHLERVKRLLPSITVFSNLKFLDVIMVLFKEEYDLLWITSILNGCPLLQKLHLMMVIKPSVRVYCGSDRWENFDPVVPWTDCQWAMLLQMLQVEVRSNAKLLIL</sequence>
<dbReference type="InterPro" id="IPR053772">
    <property type="entry name" value="At1g61320/At1g61330-like"/>
</dbReference>
<dbReference type="PANTHER" id="PTHR34145">
    <property type="entry name" value="OS02G0105600 PROTEIN"/>
    <property type="match status" value="1"/>
</dbReference>
<name>A0AAP0S795_LIQFO</name>
<organism evidence="1 2">
    <name type="scientific">Liquidambar formosana</name>
    <name type="common">Formosan gum</name>
    <dbReference type="NCBI Taxonomy" id="63359"/>
    <lineage>
        <taxon>Eukaryota</taxon>
        <taxon>Viridiplantae</taxon>
        <taxon>Streptophyta</taxon>
        <taxon>Embryophyta</taxon>
        <taxon>Tracheophyta</taxon>
        <taxon>Spermatophyta</taxon>
        <taxon>Magnoliopsida</taxon>
        <taxon>eudicotyledons</taxon>
        <taxon>Gunneridae</taxon>
        <taxon>Pentapetalae</taxon>
        <taxon>Saxifragales</taxon>
        <taxon>Altingiaceae</taxon>
        <taxon>Liquidambar</taxon>
    </lineage>
</organism>
<evidence type="ECO:0000313" key="1">
    <source>
        <dbReference type="EMBL" id="KAK9292011.1"/>
    </source>
</evidence>
<evidence type="ECO:0000313" key="2">
    <source>
        <dbReference type="Proteomes" id="UP001415857"/>
    </source>
</evidence>
<accession>A0AAP0S795</accession>
<keyword evidence="2" id="KW-1185">Reference proteome</keyword>
<dbReference type="Proteomes" id="UP001415857">
    <property type="component" value="Unassembled WGS sequence"/>
</dbReference>
<reference evidence="1 2" key="1">
    <citation type="journal article" date="2024" name="Plant J.">
        <title>Genome sequences and population genomics reveal climatic adaptation and genomic divergence between two closely related sweetgum species.</title>
        <authorList>
            <person name="Xu W.Q."/>
            <person name="Ren C.Q."/>
            <person name="Zhang X.Y."/>
            <person name="Comes H.P."/>
            <person name="Liu X.H."/>
            <person name="Li Y.G."/>
            <person name="Kettle C.J."/>
            <person name="Jalonen R."/>
            <person name="Gaisberger H."/>
            <person name="Ma Y.Z."/>
            <person name="Qiu Y.X."/>
        </authorList>
    </citation>
    <scope>NUCLEOTIDE SEQUENCE [LARGE SCALE GENOMIC DNA]</scope>
    <source>
        <strain evidence="1">Hangzhou</strain>
    </source>
</reference>
<dbReference type="EMBL" id="JBBPBK010000001">
    <property type="protein sequence ID" value="KAK9292011.1"/>
    <property type="molecule type" value="Genomic_DNA"/>
</dbReference>
<dbReference type="AlphaFoldDB" id="A0AAP0S795"/>
<protein>
    <submittedName>
        <fullName evidence="1">Uncharacterized protein</fullName>
    </submittedName>
</protein>